<evidence type="ECO:0000313" key="11">
    <source>
        <dbReference type="EMBL" id="GIX90354.1"/>
    </source>
</evidence>
<dbReference type="PANTHER" id="PTHR24291">
    <property type="entry name" value="CYTOCHROME P450 FAMILY 4"/>
    <property type="match status" value="1"/>
</dbReference>
<comment type="similarity">
    <text evidence="4">Belongs to the cytochrome P450 family.</text>
</comment>
<evidence type="ECO:0000256" key="3">
    <source>
        <dbReference type="ARBA" id="ARBA00004586"/>
    </source>
</evidence>
<dbReference type="PRINTS" id="PR00385">
    <property type="entry name" value="P450"/>
</dbReference>
<evidence type="ECO:0000256" key="2">
    <source>
        <dbReference type="ARBA" id="ARBA00003690"/>
    </source>
</evidence>
<dbReference type="InterPro" id="IPR050196">
    <property type="entry name" value="Cytochrome_P450_Monoox"/>
</dbReference>
<dbReference type="GO" id="GO:0016705">
    <property type="term" value="F:oxidoreductase activity, acting on paired donors, with incorporation or reduction of molecular oxygen"/>
    <property type="evidence" value="ECO:0007669"/>
    <property type="project" value="InterPro"/>
</dbReference>
<dbReference type="InterPro" id="IPR036396">
    <property type="entry name" value="Cyt_P450_sf"/>
</dbReference>
<keyword evidence="5" id="KW-0349">Heme</keyword>
<comment type="cofactor">
    <cofactor evidence="1">
        <name>heme</name>
        <dbReference type="ChEBI" id="CHEBI:30413"/>
    </cofactor>
</comment>
<evidence type="ECO:0000313" key="12">
    <source>
        <dbReference type="Proteomes" id="UP001054945"/>
    </source>
</evidence>
<sequence length="175" mass="19533">MSVGYPLEAAHRGSVLDEEGSGKKWTHLSPWVMKALRLQLSGPYMIGLYPEVQEKIHQELNCVLGADSKGPLSISDLNELQYLDCVLKESHRLFPPAIAIGRKISEDISICGHSIPKRTTVIVSPFLVHRDEDVFPDPEKFDPERFLPENSSHIPDCAYIPFAAGRETALVKDLN</sequence>
<comment type="function">
    <text evidence="2">May be involved in the metabolism of insect hormones and in the breakdown of synthetic insecticides.</text>
</comment>
<reference evidence="11 12" key="1">
    <citation type="submission" date="2021-06" db="EMBL/GenBank/DDBJ databases">
        <title>Caerostris extrusa draft genome.</title>
        <authorList>
            <person name="Kono N."/>
            <person name="Arakawa K."/>
        </authorList>
    </citation>
    <scope>NUCLEOTIDE SEQUENCE [LARGE SCALE GENOMIC DNA]</scope>
</reference>
<accession>A0AAV4NZX4</accession>
<comment type="caution">
    <text evidence="11">The sequence shown here is derived from an EMBL/GenBank/DDBJ whole genome shotgun (WGS) entry which is preliminary data.</text>
</comment>
<evidence type="ECO:0000256" key="10">
    <source>
        <dbReference type="ARBA" id="ARBA00023136"/>
    </source>
</evidence>
<organism evidence="11 12">
    <name type="scientific">Caerostris extrusa</name>
    <name type="common">Bark spider</name>
    <name type="synonym">Caerostris bankana</name>
    <dbReference type="NCBI Taxonomy" id="172846"/>
    <lineage>
        <taxon>Eukaryota</taxon>
        <taxon>Metazoa</taxon>
        <taxon>Ecdysozoa</taxon>
        <taxon>Arthropoda</taxon>
        <taxon>Chelicerata</taxon>
        <taxon>Arachnida</taxon>
        <taxon>Araneae</taxon>
        <taxon>Araneomorphae</taxon>
        <taxon>Entelegynae</taxon>
        <taxon>Araneoidea</taxon>
        <taxon>Araneidae</taxon>
        <taxon>Caerostris</taxon>
    </lineage>
</organism>
<dbReference type="GO" id="GO:0020037">
    <property type="term" value="F:heme binding"/>
    <property type="evidence" value="ECO:0007669"/>
    <property type="project" value="InterPro"/>
</dbReference>
<keyword evidence="8" id="KW-0408">Iron</keyword>
<keyword evidence="9" id="KW-0560">Oxidoreductase</keyword>
<dbReference type="PRINTS" id="PR00465">
    <property type="entry name" value="EP450IV"/>
</dbReference>
<dbReference type="SUPFAM" id="SSF48264">
    <property type="entry name" value="Cytochrome P450"/>
    <property type="match status" value="1"/>
</dbReference>
<keyword evidence="10" id="KW-0472">Membrane</keyword>
<evidence type="ECO:0000256" key="6">
    <source>
        <dbReference type="ARBA" id="ARBA00022723"/>
    </source>
</evidence>
<dbReference type="EMBL" id="BPLR01021495">
    <property type="protein sequence ID" value="GIX90354.1"/>
    <property type="molecule type" value="Genomic_DNA"/>
</dbReference>
<dbReference type="GO" id="GO:0005506">
    <property type="term" value="F:iron ion binding"/>
    <property type="evidence" value="ECO:0007669"/>
    <property type="project" value="InterPro"/>
</dbReference>
<gene>
    <name evidence="11" type="primary">Cyp4v2</name>
    <name evidence="11" type="ORF">CEXT_583071</name>
</gene>
<keyword evidence="9" id="KW-0503">Monooxygenase</keyword>
<dbReference type="Pfam" id="PF00067">
    <property type="entry name" value="p450"/>
    <property type="match status" value="1"/>
</dbReference>
<dbReference type="InterPro" id="IPR001128">
    <property type="entry name" value="Cyt_P450"/>
</dbReference>
<evidence type="ECO:0000256" key="4">
    <source>
        <dbReference type="ARBA" id="ARBA00010617"/>
    </source>
</evidence>
<evidence type="ECO:0000256" key="1">
    <source>
        <dbReference type="ARBA" id="ARBA00001971"/>
    </source>
</evidence>
<evidence type="ECO:0000256" key="9">
    <source>
        <dbReference type="ARBA" id="ARBA00023033"/>
    </source>
</evidence>
<keyword evidence="12" id="KW-1185">Reference proteome</keyword>
<comment type="subcellular location">
    <subcellularLocation>
        <location evidence="3">Endoplasmic reticulum membrane</location>
    </subcellularLocation>
</comment>
<dbReference type="Proteomes" id="UP001054945">
    <property type="component" value="Unassembled WGS sequence"/>
</dbReference>
<name>A0AAV4NZX4_CAEEX</name>
<evidence type="ECO:0000256" key="8">
    <source>
        <dbReference type="ARBA" id="ARBA00023004"/>
    </source>
</evidence>
<protein>
    <submittedName>
        <fullName evidence="11">Cytochrome P450 4V2</fullName>
    </submittedName>
</protein>
<dbReference type="Gene3D" id="1.10.630.10">
    <property type="entry name" value="Cytochrome P450"/>
    <property type="match status" value="1"/>
</dbReference>
<dbReference type="AlphaFoldDB" id="A0AAV4NZX4"/>
<dbReference type="GO" id="GO:0004497">
    <property type="term" value="F:monooxygenase activity"/>
    <property type="evidence" value="ECO:0007669"/>
    <property type="project" value="UniProtKB-KW"/>
</dbReference>
<dbReference type="GO" id="GO:0005789">
    <property type="term" value="C:endoplasmic reticulum membrane"/>
    <property type="evidence" value="ECO:0007669"/>
    <property type="project" value="UniProtKB-SubCell"/>
</dbReference>
<dbReference type="PANTHER" id="PTHR24291:SF189">
    <property type="entry name" value="CYTOCHROME P450 4C3-RELATED"/>
    <property type="match status" value="1"/>
</dbReference>
<evidence type="ECO:0000256" key="5">
    <source>
        <dbReference type="ARBA" id="ARBA00022617"/>
    </source>
</evidence>
<evidence type="ECO:0000256" key="7">
    <source>
        <dbReference type="ARBA" id="ARBA00022824"/>
    </source>
</evidence>
<dbReference type="InterPro" id="IPR002403">
    <property type="entry name" value="Cyt_P450_E_grp-IV"/>
</dbReference>
<keyword evidence="7" id="KW-0256">Endoplasmic reticulum</keyword>
<keyword evidence="6" id="KW-0479">Metal-binding</keyword>
<proteinExistence type="inferred from homology"/>